<dbReference type="Gene3D" id="1.10.510.10">
    <property type="entry name" value="Transferase(Phosphotransferase) domain 1"/>
    <property type="match status" value="1"/>
</dbReference>
<dbReference type="PANTHER" id="PTHR24419:SF18">
    <property type="entry name" value="SERINE_THREONINE-PROTEIN KINASE HASPIN"/>
    <property type="match status" value="1"/>
</dbReference>
<evidence type="ECO:0000256" key="6">
    <source>
        <dbReference type="ARBA" id="ARBA00022840"/>
    </source>
</evidence>
<dbReference type="PANTHER" id="PTHR24419">
    <property type="entry name" value="INTERLEUKIN-1 RECEPTOR-ASSOCIATED KINASE"/>
    <property type="match status" value="1"/>
</dbReference>
<accession>A0AAV6VEK4</accession>
<protein>
    <recommendedName>
        <fullName evidence="1">non-specific serine/threonine protein kinase</fullName>
        <ecNumber evidence="1">2.7.11.1</ecNumber>
    </recommendedName>
</protein>
<dbReference type="EMBL" id="JAFNEN010000093">
    <property type="protein sequence ID" value="KAG8195132.1"/>
    <property type="molecule type" value="Genomic_DNA"/>
</dbReference>
<dbReference type="InterPro" id="IPR000719">
    <property type="entry name" value="Prot_kinase_dom"/>
</dbReference>
<dbReference type="GO" id="GO:0072354">
    <property type="term" value="F:histone H3T3 kinase activity"/>
    <property type="evidence" value="ECO:0007669"/>
    <property type="project" value="TreeGrafter"/>
</dbReference>
<evidence type="ECO:0000256" key="1">
    <source>
        <dbReference type="ARBA" id="ARBA00012513"/>
    </source>
</evidence>
<dbReference type="Proteomes" id="UP000827092">
    <property type="component" value="Unassembled WGS sequence"/>
</dbReference>
<feature type="binding site" evidence="9">
    <location>
        <position position="159"/>
    </location>
    <ligand>
        <name>ATP</name>
        <dbReference type="ChEBI" id="CHEBI:30616"/>
    </ligand>
</feature>
<dbReference type="GO" id="GO:0000278">
    <property type="term" value="P:mitotic cell cycle"/>
    <property type="evidence" value="ECO:0007669"/>
    <property type="project" value="TreeGrafter"/>
</dbReference>
<keyword evidence="3" id="KW-0808">Transferase</keyword>
<dbReference type="GO" id="GO:0005524">
    <property type="term" value="F:ATP binding"/>
    <property type="evidence" value="ECO:0007669"/>
    <property type="project" value="UniProtKB-UniRule"/>
</dbReference>
<dbReference type="AlphaFoldDB" id="A0AAV6VEK4"/>
<dbReference type="SUPFAM" id="SSF56112">
    <property type="entry name" value="Protein kinase-like (PK-like)"/>
    <property type="match status" value="1"/>
</dbReference>
<dbReference type="InterPro" id="IPR011009">
    <property type="entry name" value="Kinase-like_dom_sf"/>
</dbReference>
<comment type="caution">
    <text evidence="11">The sequence shown here is derived from an EMBL/GenBank/DDBJ whole genome shotgun (WGS) entry which is preliminary data.</text>
</comment>
<dbReference type="Gene3D" id="3.30.200.20">
    <property type="entry name" value="Phosphorylase Kinase, domain 1"/>
    <property type="match status" value="1"/>
</dbReference>
<dbReference type="GO" id="GO:0005634">
    <property type="term" value="C:nucleus"/>
    <property type="evidence" value="ECO:0007669"/>
    <property type="project" value="TreeGrafter"/>
</dbReference>
<dbReference type="EC" id="2.7.11.1" evidence="1"/>
<dbReference type="InterPro" id="IPR024604">
    <property type="entry name" value="GSG2_C"/>
</dbReference>
<dbReference type="PROSITE" id="PS50011">
    <property type="entry name" value="PROTEIN_KINASE_DOM"/>
    <property type="match status" value="1"/>
</dbReference>
<sequence>MEINNSTIANTIYTVSSYFRLETDSEWQILKCLNNPTEEHQKKLIDTLDILISKVKPNDQSLHQVFWKTATSIFRKTKVKLSSGFERSMRSPPVTKSIQKSESPKDLRVVLKRTNLQCAVPFWFAVPELFDRIVLKVGEGSFADVYQIEKHNDEDRILKVIPIGEPIPNSEFLQLNFKEMAAEIYVSQELSKLPSGKEYSCLTFPTVYKVSVVQDVYPTAAIRAWNLYSFYNGVAEDHPCPRAYSKDQAYIVIETEMAGTPLDLFKIEKFSVALSIFKQIACGLAVAEKKLQFEHRDLHPGNILISDDYPIAAVPVVIKSRKYMIKTCSVKASIIDFTYSRITTDEGIKYIDLNDIYDPEPMSKKKFVNHKYIYAKMAEITEGNWEDFYPKTNILWLKHILACILHKMEAQKTRPSDKQEKSSKLCLEIQNQAILSYNSAFEFVLKEVL</sequence>
<reference evidence="11 12" key="1">
    <citation type="journal article" date="2022" name="Nat. Ecol. Evol.">
        <title>A masculinizing supergene underlies an exaggerated male reproductive morph in a spider.</title>
        <authorList>
            <person name="Hendrickx F."/>
            <person name="De Corte Z."/>
            <person name="Sonet G."/>
            <person name="Van Belleghem S.M."/>
            <person name="Kostlbacher S."/>
            <person name="Vangestel C."/>
        </authorList>
    </citation>
    <scope>NUCLEOTIDE SEQUENCE [LARGE SCALE GENOMIC DNA]</scope>
    <source>
        <strain evidence="11">W744_W776</strain>
    </source>
</reference>
<dbReference type="GO" id="GO:0005737">
    <property type="term" value="C:cytoplasm"/>
    <property type="evidence" value="ECO:0007669"/>
    <property type="project" value="TreeGrafter"/>
</dbReference>
<evidence type="ECO:0000313" key="11">
    <source>
        <dbReference type="EMBL" id="KAG8195132.1"/>
    </source>
</evidence>
<name>A0AAV6VEK4_9ARAC</name>
<evidence type="ECO:0000256" key="2">
    <source>
        <dbReference type="ARBA" id="ARBA00022527"/>
    </source>
</evidence>
<evidence type="ECO:0000256" key="9">
    <source>
        <dbReference type="PROSITE-ProRule" id="PRU10141"/>
    </source>
</evidence>
<evidence type="ECO:0000256" key="7">
    <source>
        <dbReference type="ARBA" id="ARBA00047899"/>
    </source>
</evidence>
<dbReference type="PROSITE" id="PS00107">
    <property type="entry name" value="PROTEIN_KINASE_ATP"/>
    <property type="match status" value="1"/>
</dbReference>
<keyword evidence="4 9" id="KW-0547">Nucleotide-binding</keyword>
<keyword evidence="6 9" id="KW-0067">ATP-binding</keyword>
<evidence type="ECO:0000256" key="3">
    <source>
        <dbReference type="ARBA" id="ARBA00022679"/>
    </source>
</evidence>
<keyword evidence="5" id="KW-0418">Kinase</keyword>
<comment type="catalytic activity">
    <reaction evidence="8">
        <text>L-seryl-[protein] + ATP = O-phospho-L-seryl-[protein] + ADP + H(+)</text>
        <dbReference type="Rhea" id="RHEA:17989"/>
        <dbReference type="Rhea" id="RHEA-COMP:9863"/>
        <dbReference type="Rhea" id="RHEA-COMP:11604"/>
        <dbReference type="ChEBI" id="CHEBI:15378"/>
        <dbReference type="ChEBI" id="CHEBI:29999"/>
        <dbReference type="ChEBI" id="CHEBI:30616"/>
        <dbReference type="ChEBI" id="CHEBI:83421"/>
        <dbReference type="ChEBI" id="CHEBI:456216"/>
        <dbReference type="EC" id="2.7.11.1"/>
    </reaction>
</comment>
<evidence type="ECO:0000313" key="12">
    <source>
        <dbReference type="Proteomes" id="UP000827092"/>
    </source>
</evidence>
<dbReference type="GO" id="GO:0035556">
    <property type="term" value="P:intracellular signal transduction"/>
    <property type="evidence" value="ECO:0007669"/>
    <property type="project" value="TreeGrafter"/>
</dbReference>
<dbReference type="SMART" id="SM01331">
    <property type="entry name" value="DUF3635"/>
    <property type="match status" value="1"/>
</dbReference>
<evidence type="ECO:0000256" key="8">
    <source>
        <dbReference type="ARBA" id="ARBA00048679"/>
    </source>
</evidence>
<evidence type="ECO:0000256" key="4">
    <source>
        <dbReference type="ARBA" id="ARBA00022741"/>
    </source>
</evidence>
<gene>
    <name evidence="11" type="ORF">JTE90_013604</name>
</gene>
<feature type="domain" description="Protein kinase" evidence="10">
    <location>
        <begin position="131"/>
        <end position="449"/>
    </location>
</feature>
<organism evidence="11 12">
    <name type="scientific">Oedothorax gibbosus</name>
    <dbReference type="NCBI Taxonomy" id="931172"/>
    <lineage>
        <taxon>Eukaryota</taxon>
        <taxon>Metazoa</taxon>
        <taxon>Ecdysozoa</taxon>
        <taxon>Arthropoda</taxon>
        <taxon>Chelicerata</taxon>
        <taxon>Arachnida</taxon>
        <taxon>Araneae</taxon>
        <taxon>Araneomorphae</taxon>
        <taxon>Entelegynae</taxon>
        <taxon>Araneoidea</taxon>
        <taxon>Linyphiidae</taxon>
        <taxon>Erigoninae</taxon>
        <taxon>Oedothorax</taxon>
    </lineage>
</organism>
<dbReference type="InterPro" id="IPR017441">
    <property type="entry name" value="Protein_kinase_ATP_BS"/>
</dbReference>
<dbReference type="Pfam" id="PF12330">
    <property type="entry name" value="Haspin_kinase"/>
    <property type="match status" value="1"/>
</dbReference>
<comment type="catalytic activity">
    <reaction evidence="7">
        <text>L-threonyl-[protein] + ATP = O-phospho-L-threonyl-[protein] + ADP + H(+)</text>
        <dbReference type="Rhea" id="RHEA:46608"/>
        <dbReference type="Rhea" id="RHEA-COMP:11060"/>
        <dbReference type="Rhea" id="RHEA-COMP:11605"/>
        <dbReference type="ChEBI" id="CHEBI:15378"/>
        <dbReference type="ChEBI" id="CHEBI:30013"/>
        <dbReference type="ChEBI" id="CHEBI:30616"/>
        <dbReference type="ChEBI" id="CHEBI:61977"/>
        <dbReference type="ChEBI" id="CHEBI:456216"/>
        <dbReference type="EC" id="2.7.11.1"/>
    </reaction>
</comment>
<keyword evidence="2" id="KW-0723">Serine/threonine-protein kinase</keyword>
<keyword evidence="12" id="KW-1185">Reference proteome</keyword>
<evidence type="ECO:0000259" key="10">
    <source>
        <dbReference type="PROSITE" id="PS50011"/>
    </source>
</evidence>
<evidence type="ECO:0000256" key="5">
    <source>
        <dbReference type="ARBA" id="ARBA00022777"/>
    </source>
</evidence>
<proteinExistence type="predicted"/>